<reference evidence="2" key="2">
    <citation type="journal article" date="2023" name="Commun. Biol.">
        <title>Intrasexual cuticular hydrocarbon dimorphism in a wasp sheds light on hydrocarbon biosynthesis genes in Hymenoptera.</title>
        <authorList>
            <person name="Moris V.C."/>
            <person name="Podsiadlowski L."/>
            <person name="Martin S."/>
            <person name="Oeyen J.P."/>
            <person name="Donath A."/>
            <person name="Petersen M."/>
            <person name="Wilbrandt J."/>
            <person name="Misof B."/>
            <person name="Liedtke D."/>
            <person name="Thamm M."/>
            <person name="Scheiner R."/>
            <person name="Schmitt T."/>
            <person name="Niehuis O."/>
        </authorList>
    </citation>
    <scope>NUCLEOTIDE SEQUENCE</scope>
    <source>
        <strain evidence="2">GBR_01_08_01A</strain>
    </source>
</reference>
<feature type="compositionally biased region" description="Polar residues" evidence="1">
    <location>
        <begin position="72"/>
        <end position="82"/>
    </location>
</feature>
<reference evidence="2" key="1">
    <citation type="submission" date="2021-08" db="EMBL/GenBank/DDBJ databases">
        <authorList>
            <person name="Misof B."/>
            <person name="Oliver O."/>
            <person name="Podsiadlowski L."/>
            <person name="Donath A."/>
            <person name="Peters R."/>
            <person name="Mayer C."/>
            <person name="Rust J."/>
            <person name="Gunkel S."/>
            <person name="Lesny P."/>
            <person name="Martin S."/>
            <person name="Oeyen J.P."/>
            <person name="Petersen M."/>
            <person name="Panagiotis P."/>
            <person name="Wilbrandt J."/>
            <person name="Tanja T."/>
        </authorList>
    </citation>
    <scope>NUCLEOTIDE SEQUENCE</scope>
    <source>
        <strain evidence="2">GBR_01_08_01A</strain>
        <tissue evidence="2">Thorax + abdomen</tissue>
    </source>
</reference>
<sequence>MENYLYYKTMGGPAKVKKTAVPHKFECQPYRKRRITASARIGSEKRQRRHLINEILEQEAHRSSSENALDVMQSTTVDETLE</sequence>
<dbReference type="Proteomes" id="UP001258017">
    <property type="component" value="Unassembled WGS sequence"/>
</dbReference>
<dbReference type="AlphaFoldDB" id="A0AAD9RG39"/>
<evidence type="ECO:0000313" key="3">
    <source>
        <dbReference type="Proteomes" id="UP001258017"/>
    </source>
</evidence>
<proteinExistence type="predicted"/>
<gene>
    <name evidence="2" type="ORF">KPH14_008500</name>
</gene>
<name>A0AAD9RG39_9HYME</name>
<evidence type="ECO:0000256" key="1">
    <source>
        <dbReference type="SAM" id="MobiDB-lite"/>
    </source>
</evidence>
<dbReference type="EMBL" id="JAIFRP010000108">
    <property type="protein sequence ID" value="KAK2579101.1"/>
    <property type="molecule type" value="Genomic_DNA"/>
</dbReference>
<organism evidence="2 3">
    <name type="scientific">Odynerus spinipes</name>
    <dbReference type="NCBI Taxonomy" id="1348599"/>
    <lineage>
        <taxon>Eukaryota</taxon>
        <taxon>Metazoa</taxon>
        <taxon>Ecdysozoa</taxon>
        <taxon>Arthropoda</taxon>
        <taxon>Hexapoda</taxon>
        <taxon>Insecta</taxon>
        <taxon>Pterygota</taxon>
        <taxon>Neoptera</taxon>
        <taxon>Endopterygota</taxon>
        <taxon>Hymenoptera</taxon>
        <taxon>Apocrita</taxon>
        <taxon>Aculeata</taxon>
        <taxon>Vespoidea</taxon>
        <taxon>Vespidae</taxon>
        <taxon>Eumeninae</taxon>
        <taxon>Odynerus</taxon>
    </lineage>
</organism>
<evidence type="ECO:0000313" key="2">
    <source>
        <dbReference type="EMBL" id="KAK2579101.1"/>
    </source>
</evidence>
<protein>
    <submittedName>
        <fullName evidence="2">Uncharacterized protein</fullName>
    </submittedName>
</protein>
<feature type="region of interest" description="Disordered" evidence="1">
    <location>
        <begin position="58"/>
        <end position="82"/>
    </location>
</feature>
<keyword evidence="3" id="KW-1185">Reference proteome</keyword>
<accession>A0AAD9RG39</accession>
<comment type="caution">
    <text evidence="2">The sequence shown here is derived from an EMBL/GenBank/DDBJ whole genome shotgun (WGS) entry which is preliminary data.</text>
</comment>